<dbReference type="EMBL" id="JBHTBH010000004">
    <property type="protein sequence ID" value="MFC7328056.1"/>
    <property type="molecule type" value="Genomic_DNA"/>
</dbReference>
<comment type="caution">
    <text evidence="3">The sequence shown here is derived from an EMBL/GenBank/DDBJ whole genome shotgun (WGS) entry which is preliminary data.</text>
</comment>
<organism evidence="3 4">
    <name type="scientific">Marinactinospora rubrisoli</name>
    <dbReference type="NCBI Taxonomy" id="2715399"/>
    <lineage>
        <taxon>Bacteria</taxon>
        <taxon>Bacillati</taxon>
        <taxon>Actinomycetota</taxon>
        <taxon>Actinomycetes</taxon>
        <taxon>Streptosporangiales</taxon>
        <taxon>Nocardiopsidaceae</taxon>
        <taxon>Marinactinospora</taxon>
    </lineage>
</organism>
<name>A0ABW2KFK5_9ACTN</name>
<protein>
    <submittedName>
        <fullName evidence="3">Amidohydrolase family protein</fullName>
    </submittedName>
</protein>
<sequence>MTETPDTVPRVDAHHHLWDTARRNLPWMDGPWADPLHGRFDAHRYAQATAERGISASVVVQAATDPAETRELLAVASVDPVVRAVVGWVDLTAPDVADVLAGLRTGPAGERLVGVRHPVQDEPDPGWLLRPDVRRGIAAVGRAGLRYDLLVRPPQFAAAVATVHAHPEVRFVLDHLGKPRISPSASRGADGDDGWSQGLAALAAAPNVTAKLSGLVTEADRRTWTPQQLMPFGRRALDLFGPHRLMYGSDWPVCTLAADYRQVLDIAETITDGLSGPERAAVFGGTAVRWYGLDRLLP</sequence>
<dbReference type="InterPro" id="IPR052350">
    <property type="entry name" value="Metallo-dep_Lactonases"/>
</dbReference>
<keyword evidence="4" id="KW-1185">Reference proteome</keyword>
<dbReference type="InterPro" id="IPR032466">
    <property type="entry name" value="Metal_Hydrolase"/>
</dbReference>
<dbReference type="InterPro" id="IPR006680">
    <property type="entry name" value="Amidohydro-rel"/>
</dbReference>
<evidence type="ECO:0000313" key="3">
    <source>
        <dbReference type="EMBL" id="MFC7328056.1"/>
    </source>
</evidence>
<dbReference type="PANTHER" id="PTHR43569:SF2">
    <property type="entry name" value="AMIDOHYDROLASE-RELATED DOMAIN-CONTAINING PROTEIN"/>
    <property type="match status" value="1"/>
</dbReference>
<dbReference type="PANTHER" id="PTHR43569">
    <property type="entry name" value="AMIDOHYDROLASE"/>
    <property type="match status" value="1"/>
</dbReference>
<dbReference type="SUPFAM" id="SSF51556">
    <property type="entry name" value="Metallo-dependent hydrolases"/>
    <property type="match status" value="1"/>
</dbReference>
<proteinExistence type="inferred from homology"/>
<evidence type="ECO:0000256" key="1">
    <source>
        <dbReference type="ARBA" id="ARBA00038310"/>
    </source>
</evidence>
<dbReference type="Pfam" id="PF04909">
    <property type="entry name" value="Amidohydro_2"/>
    <property type="match status" value="1"/>
</dbReference>
<gene>
    <name evidence="3" type="ORF">ACFQRF_09925</name>
</gene>
<reference evidence="4" key="1">
    <citation type="journal article" date="2019" name="Int. J. Syst. Evol. Microbiol.">
        <title>The Global Catalogue of Microorganisms (GCM) 10K type strain sequencing project: providing services to taxonomists for standard genome sequencing and annotation.</title>
        <authorList>
            <consortium name="The Broad Institute Genomics Platform"/>
            <consortium name="The Broad Institute Genome Sequencing Center for Infectious Disease"/>
            <person name="Wu L."/>
            <person name="Ma J."/>
        </authorList>
    </citation>
    <scope>NUCLEOTIDE SEQUENCE [LARGE SCALE GENOMIC DNA]</scope>
    <source>
        <strain evidence="4">CGMCC 4.7382</strain>
    </source>
</reference>
<dbReference type="RefSeq" id="WP_379870678.1">
    <property type="nucleotide sequence ID" value="NZ_JBHTBH010000004.1"/>
</dbReference>
<dbReference type="Proteomes" id="UP001596540">
    <property type="component" value="Unassembled WGS sequence"/>
</dbReference>
<evidence type="ECO:0000313" key="4">
    <source>
        <dbReference type="Proteomes" id="UP001596540"/>
    </source>
</evidence>
<dbReference type="Gene3D" id="3.20.20.140">
    <property type="entry name" value="Metal-dependent hydrolases"/>
    <property type="match status" value="1"/>
</dbReference>
<evidence type="ECO:0000259" key="2">
    <source>
        <dbReference type="Pfam" id="PF04909"/>
    </source>
</evidence>
<feature type="domain" description="Amidohydrolase-related" evidence="2">
    <location>
        <begin position="11"/>
        <end position="293"/>
    </location>
</feature>
<comment type="similarity">
    <text evidence="1">Belongs to the metallo-dependent hydrolases superfamily.</text>
</comment>
<accession>A0ABW2KFK5</accession>